<dbReference type="Pfam" id="PF03321">
    <property type="entry name" value="GH3"/>
    <property type="match status" value="1"/>
</dbReference>
<organism evidence="2 3">
    <name type="scientific">Staurois parvus</name>
    <dbReference type="NCBI Taxonomy" id="386267"/>
    <lineage>
        <taxon>Eukaryota</taxon>
        <taxon>Metazoa</taxon>
        <taxon>Chordata</taxon>
        <taxon>Craniata</taxon>
        <taxon>Vertebrata</taxon>
        <taxon>Euteleostomi</taxon>
        <taxon>Amphibia</taxon>
        <taxon>Batrachia</taxon>
        <taxon>Anura</taxon>
        <taxon>Neobatrachia</taxon>
        <taxon>Ranoidea</taxon>
        <taxon>Ranidae</taxon>
        <taxon>Staurois</taxon>
    </lineage>
</organism>
<evidence type="ECO:0000256" key="1">
    <source>
        <dbReference type="SAM" id="Phobius"/>
    </source>
</evidence>
<accession>A0ABN9FDG5</accession>
<reference evidence="2" key="1">
    <citation type="submission" date="2023-05" db="EMBL/GenBank/DDBJ databases">
        <authorList>
            <person name="Stuckert A."/>
        </authorList>
    </citation>
    <scope>NUCLEOTIDE SEQUENCE</scope>
</reference>
<keyword evidence="3" id="KW-1185">Reference proteome</keyword>
<name>A0ABN9FDG5_9NEOB</name>
<evidence type="ECO:0008006" key="4">
    <source>
        <dbReference type="Google" id="ProtNLM"/>
    </source>
</evidence>
<dbReference type="InterPro" id="IPR004993">
    <property type="entry name" value="GH3"/>
</dbReference>
<dbReference type="PANTHER" id="PTHR31901">
    <property type="entry name" value="GH3 DOMAIN-CONTAINING PROTEIN"/>
    <property type="match status" value="1"/>
</dbReference>
<comment type="caution">
    <text evidence="2">The sequence shown here is derived from an EMBL/GenBank/DDBJ whole genome shotgun (WGS) entry which is preliminary data.</text>
</comment>
<keyword evidence="1" id="KW-0812">Transmembrane</keyword>
<evidence type="ECO:0000313" key="2">
    <source>
        <dbReference type="EMBL" id="CAI9595059.1"/>
    </source>
</evidence>
<keyword evidence="1" id="KW-1133">Transmembrane helix</keyword>
<dbReference type="Proteomes" id="UP001162483">
    <property type="component" value="Unassembled WGS sequence"/>
</dbReference>
<protein>
    <recommendedName>
        <fullName evidence="4">GH3 domain-containing protein</fullName>
    </recommendedName>
</protein>
<dbReference type="PANTHER" id="PTHR31901:SF9">
    <property type="entry name" value="GH3 DOMAIN-CONTAINING PROTEIN"/>
    <property type="match status" value="1"/>
</dbReference>
<gene>
    <name evidence="2" type="ORF">SPARVUS_LOCUS11828621</name>
</gene>
<sequence>MISQVIFTLLLGAGVIFLLFTLWKSSRVRQWTTGLVRRRFLNGLYKKNHEKMLNYDTSNAQAVQESLLSEILKKQQNTEYGQKHNFKDLIDVSSFQKLHPLTQYSDYKDFIRRTRAGEENILLNGRPHALITTTTGTLTNPSLIPISAKSTKELSLQGTAVYLEVIQRNFPAALEKVAKFTFSLNDNHSEAGIPIIPYPSVCFFSLLENIYLSTIPLHYFMSHYEILYTQLLFALKDVNIRILEANYSWLLRHVFSILEESWESLITDIQQGRLNPEFKLPLNIRKQIEDGLVPDAVRAEDLRAQVKEGFCGIAKRVWPNLQVVIAMESGGSDLDKHILRDNVCQGVPFYSPLYFTAEGLCGVNLWPVEDVSHYALCPPALYSLNLYLWIPAIRSNHKPCVFKMFLRGKLMSWL</sequence>
<keyword evidence="1" id="KW-0472">Membrane</keyword>
<proteinExistence type="predicted"/>
<evidence type="ECO:0000313" key="3">
    <source>
        <dbReference type="Proteomes" id="UP001162483"/>
    </source>
</evidence>
<dbReference type="EMBL" id="CATNWA010016742">
    <property type="protein sequence ID" value="CAI9595059.1"/>
    <property type="molecule type" value="Genomic_DNA"/>
</dbReference>
<feature type="transmembrane region" description="Helical" evidence="1">
    <location>
        <begin position="6"/>
        <end position="23"/>
    </location>
</feature>